<dbReference type="InterPro" id="IPR038902">
    <property type="entry name" value="INTS1"/>
</dbReference>
<dbReference type="Proteomes" id="UP000265515">
    <property type="component" value="Unassembled WGS sequence"/>
</dbReference>
<dbReference type="STRING" id="69332.A0A388LHG7"/>
<dbReference type="InterPro" id="IPR053965">
    <property type="entry name" value="INTS1_R4"/>
</dbReference>
<dbReference type="GO" id="GO:0034474">
    <property type="term" value="P:U2 snRNA 3'-end processing"/>
    <property type="evidence" value="ECO:0007669"/>
    <property type="project" value="InterPro"/>
</dbReference>
<gene>
    <name evidence="3" type="ORF">CBR_g33936</name>
</gene>
<dbReference type="Gramene" id="GBG81758">
    <property type="protein sequence ID" value="GBG81758"/>
    <property type="gene ID" value="CBR_g33936"/>
</dbReference>
<feature type="compositionally biased region" description="Polar residues" evidence="1">
    <location>
        <begin position="54"/>
        <end position="67"/>
    </location>
</feature>
<organism evidence="3 4">
    <name type="scientific">Chara braunii</name>
    <name type="common">Braun's stonewort</name>
    <dbReference type="NCBI Taxonomy" id="69332"/>
    <lineage>
        <taxon>Eukaryota</taxon>
        <taxon>Viridiplantae</taxon>
        <taxon>Streptophyta</taxon>
        <taxon>Charophyceae</taxon>
        <taxon>Charales</taxon>
        <taxon>Characeae</taxon>
        <taxon>Chara</taxon>
    </lineage>
</organism>
<evidence type="ECO:0000313" key="3">
    <source>
        <dbReference type="EMBL" id="GBG81758.1"/>
    </source>
</evidence>
<name>A0A388LHG7_CHABU</name>
<keyword evidence="4" id="KW-1185">Reference proteome</keyword>
<dbReference type="InterPro" id="IPR016024">
    <property type="entry name" value="ARM-type_fold"/>
</dbReference>
<dbReference type="SUPFAM" id="SSF48371">
    <property type="entry name" value="ARM repeat"/>
    <property type="match status" value="1"/>
</dbReference>
<dbReference type="Pfam" id="PF22928">
    <property type="entry name" value="INTS1_R4"/>
    <property type="match status" value="1"/>
</dbReference>
<dbReference type="PANTHER" id="PTHR21224">
    <property type="entry name" value="INTEGRATOR COMPLEX SUBUNIT 1"/>
    <property type="match status" value="1"/>
</dbReference>
<dbReference type="AlphaFoldDB" id="A0A388LHG7"/>
<evidence type="ECO:0000256" key="1">
    <source>
        <dbReference type="SAM" id="MobiDB-lite"/>
    </source>
</evidence>
<reference evidence="3 4" key="1">
    <citation type="journal article" date="2018" name="Cell">
        <title>The Chara Genome: Secondary Complexity and Implications for Plant Terrestrialization.</title>
        <authorList>
            <person name="Nishiyama T."/>
            <person name="Sakayama H."/>
            <person name="Vries J.D."/>
            <person name="Buschmann H."/>
            <person name="Saint-Marcoux D."/>
            <person name="Ullrich K.K."/>
            <person name="Haas F.B."/>
            <person name="Vanderstraeten L."/>
            <person name="Becker D."/>
            <person name="Lang D."/>
            <person name="Vosolsobe S."/>
            <person name="Rombauts S."/>
            <person name="Wilhelmsson P.K.I."/>
            <person name="Janitza P."/>
            <person name="Kern R."/>
            <person name="Heyl A."/>
            <person name="Rumpler F."/>
            <person name="Villalobos L.I.A.C."/>
            <person name="Clay J.M."/>
            <person name="Skokan R."/>
            <person name="Toyoda A."/>
            <person name="Suzuki Y."/>
            <person name="Kagoshima H."/>
            <person name="Schijlen E."/>
            <person name="Tajeshwar N."/>
            <person name="Catarino B."/>
            <person name="Hetherington A.J."/>
            <person name="Saltykova A."/>
            <person name="Bonnot C."/>
            <person name="Breuninger H."/>
            <person name="Symeonidi A."/>
            <person name="Radhakrishnan G.V."/>
            <person name="Van Nieuwerburgh F."/>
            <person name="Deforce D."/>
            <person name="Chang C."/>
            <person name="Karol K.G."/>
            <person name="Hedrich R."/>
            <person name="Ulvskov P."/>
            <person name="Glockner G."/>
            <person name="Delwiche C.F."/>
            <person name="Petrasek J."/>
            <person name="Van de Peer Y."/>
            <person name="Friml J."/>
            <person name="Beilby M."/>
            <person name="Dolan L."/>
            <person name="Kohara Y."/>
            <person name="Sugano S."/>
            <person name="Fujiyama A."/>
            <person name="Delaux P.-M."/>
            <person name="Quint M."/>
            <person name="TheiBen G."/>
            <person name="Hagemann M."/>
            <person name="Harholt J."/>
            <person name="Dunand C."/>
            <person name="Zachgo S."/>
            <person name="Langdale J."/>
            <person name="Maumus F."/>
            <person name="Straeten D.V.D."/>
            <person name="Gould S.B."/>
            <person name="Rensing S.A."/>
        </authorList>
    </citation>
    <scope>NUCLEOTIDE SEQUENCE [LARGE SCALE GENOMIC DNA]</scope>
    <source>
        <strain evidence="3 4">S276</strain>
    </source>
</reference>
<sequence>EQLVVAKKSDAAFRTALIGTLSLGMNILDALRPQIFSHTNSCYSLRMRVSDASDQSLQRATGTSSWESLGAEDPWHLTSGSPRGISSTESGGGVLFDGKGGEFNGNLENAEDMREALTGPGGELEALLNVYFDMFRLASSTDRTTYGTVVAQLADFLAHCVVAQGRVADIVLLQRSSLERIGQAFPGIKKLKFVLSLLDEFEASTLSKQGREPACQNGVAREISGFNSAATSSQPTGRLASSMVQQVPVGEVLAVRKRLIHLSGWNPSHMAQMLDTQWPSSRLFSRRESLTHSIEPYTEDMEGTSQEKGENTEDSLPMILKDIDRASARLPAILLLLEDVLIGLTAVNDTGVREAAYNLLYRILAQNNSEASVANIALCVLSRIRDPDMAIARSAICQASRFYHYCPDHQEAMIVEMLRRGRAASEELRNLLRVLFTVDS</sequence>
<comment type="caution">
    <text evidence="3">The sequence shown here is derived from an EMBL/GenBank/DDBJ whole genome shotgun (WGS) entry which is preliminary data.</text>
</comment>
<feature type="region of interest" description="Disordered" evidence="1">
    <location>
        <begin position="54"/>
        <end position="73"/>
    </location>
</feature>
<protein>
    <recommendedName>
        <fullName evidence="2">Integrator complex subunit 1 R4 domain-containing protein</fullName>
    </recommendedName>
</protein>
<evidence type="ECO:0000313" key="4">
    <source>
        <dbReference type="Proteomes" id="UP000265515"/>
    </source>
</evidence>
<accession>A0A388LHG7</accession>
<dbReference type="GO" id="GO:0032039">
    <property type="term" value="C:integrator complex"/>
    <property type="evidence" value="ECO:0007669"/>
    <property type="project" value="InterPro"/>
</dbReference>
<evidence type="ECO:0000259" key="2">
    <source>
        <dbReference type="Pfam" id="PF22928"/>
    </source>
</evidence>
<proteinExistence type="predicted"/>
<feature type="non-terminal residue" evidence="3">
    <location>
        <position position="1"/>
    </location>
</feature>
<dbReference type="OrthoDB" id="1873744at2759"/>
<dbReference type="EMBL" id="BFEA01000386">
    <property type="protein sequence ID" value="GBG81758.1"/>
    <property type="molecule type" value="Genomic_DNA"/>
</dbReference>
<feature type="domain" description="Integrator complex subunit 1 R4" evidence="2">
    <location>
        <begin position="310"/>
        <end position="403"/>
    </location>
</feature>
<dbReference type="OMA" id="AICQASR"/>
<dbReference type="PANTHER" id="PTHR21224:SF1">
    <property type="entry name" value="INTEGRATOR COMPLEX SUBUNIT 1"/>
    <property type="match status" value="1"/>
</dbReference>